<feature type="compositionally biased region" description="Polar residues" evidence="4">
    <location>
        <begin position="1434"/>
        <end position="1456"/>
    </location>
</feature>
<dbReference type="PANTHER" id="PTHR46756">
    <property type="entry name" value="TRANSGELIN"/>
    <property type="match status" value="1"/>
</dbReference>
<dbReference type="GO" id="GO:0008017">
    <property type="term" value="F:microtubule binding"/>
    <property type="evidence" value="ECO:0007669"/>
    <property type="project" value="InterPro"/>
</dbReference>
<feature type="compositionally biased region" description="Low complexity" evidence="4">
    <location>
        <begin position="1402"/>
        <end position="1429"/>
    </location>
</feature>
<dbReference type="InterPro" id="IPR036534">
    <property type="entry name" value="GAR_dom_sf"/>
</dbReference>
<feature type="compositionally biased region" description="Polar residues" evidence="4">
    <location>
        <begin position="1695"/>
        <end position="1715"/>
    </location>
</feature>
<dbReference type="Pfam" id="PF02187">
    <property type="entry name" value="GAS2"/>
    <property type="match status" value="1"/>
</dbReference>
<name>A0A8E2DPW1_9APHY</name>
<feature type="compositionally biased region" description="Pro residues" evidence="4">
    <location>
        <begin position="1681"/>
        <end position="1692"/>
    </location>
</feature>
<keyword evidence="3" id="KW-0206">Cytoskeleton</keyword>
<feature type="region of interest" description="Disordered" evidence="4">
    <location>
        <begin position="1342"/>
        <end position="1501"/>
    </location>
</feature>
<dbReference type="PROSITE" id="PS51460">
    <property type="entry name" value="GAR"/>
    <property type="match status" value="1"/>
</dbReference>
<dbReference type="SMART" id="SM00243">
    <property type="entry name" value="GAS2"/>
    <property type="match status" value="1"/>
</dbReference>
<organism evidence="6 7">
    <name type="scientific">Obba rivulosa</name>
    <dbReference type="NCBI Taxonomy" id="1052685"/>
    <lineage>
        <taxon>Eukaryota</taxon>
        <taxon>Fungi</taxon>
        <taxon>Dikarya</taxon>
        <taxon>Basidiomycota</taxon>
        <taxon>Agaricomycotina</taxon>
        <taxon>Agaricomycetes</taxon>
        <taxon>Polyporales</taxon>
        <taxon>Gelatoporiaceae</taxon>
        <taxon>Obba</taxon>
    </lineage>
</organism>
<feature type="compositionally biased region" description="Basic and acidic residues" evidence="4">
    <location>
        <begin position="1043"/>
        <end position="1064"/>
    </location>
</feature>
<dbReference type="GO" id="GO:0008093">
    <property type="term" value="F:cytoskeletal anchor activity"/>
    <property type="evidence" value="ECO:0007669"/>
    <property type="project" value="TreeGrafter"/>
</dbReference>
<feature type="compositionally biased region" description="Low complexity" evidence="4">
    <location>
        <begin position="1353"/>
        <end position="1376"/>
    </location>
</feature>
<feature type="region of interest" description="Disordered" evidence="4">
    <location>
        <begin position="1043"/>
        <end position="1077"/>
    </location>
</feature>
<dbReference type="EMBL" id="KV722353">
    <property type="protein sequence ID" value="OCH93570.1"/>
    <property type="molecule type" value="Genomic_DNA"/>
</dbReference>
<dbReference type="Gene3D" id="3.30.920.20">
    <property type="entry name" value="Gas2-like domain"/>
    <property type="match status" value="1"/>
</dbReference>
<evidence type="ECO:0000259" key="5">
    <source>
        <dbReference type="PROSITE" id="PS51460"/>
    </source>
</evidence>
<dbReference type="Proteomes" id="UP000250043">
    <property type="component" value="Unassembled WGS sequence"/>
</dbReference>
<reference evidence="6 7" key="1">
    <citation type="submission" date="2016-07" db="EMBL/GenBank/DDBJ databases">
        <title>Draft genome of the white-rot fungus Obba rivulosa 3A-2.</title>
        <authorList>
            <consortium name="DOE Joint Genome Institute"/>
            <person name="Miettinen O."/>
            <person name="Riley R."/>
            <person name="Acob R."/>
            <person name="Barry K."/>
            <person name="Cullen D."/>
            <person name="De Vries R."/>
            <person name="Hainaut M."/>
            <person name="Hatakka A."/>
            <person name="Henrissat B."/>
            <person name="Hilden K."/>
            <person name="Kuo R."/>
            <person name="Labutti K."/>
            <person name="Lipzen A."/>
            <person name="Makela M.R."/>
            <person name="Sandor L."/>
            <person name="Spatafora J.W."/>
            <person name="Grigoriev I.V."/>
            <person name="Hibbett D.S."/>
        </authorList>
    </citation>
    <scope>NUCLEOTIDE SEQUENCE [LARGE SCALE GENOMIC DNA]</scope>
    <source>
        <strain evidence="6 7">3A-2</strain>
    </source>
</reference>
<feature type="region of interest" description="Disordered" evidence="4">
    <location>
        <begin position="1676"/>
        <end position="1765"/>
    </location>
</feature>
<dbReference type="SUPFAM" id="SSF143575">
    <property type="entry name" value="GAS2 domain-like"/>
    <property type="match status" value="1"/>
</dbReference>
<dbReference type="GO" id="GO:0051764">
    <property type="term" value="P:actin crosslink formation"/>
    <property type="evidence" value="ECO:0007669"/>
    <property type="project" value="TreeGrafter"/>
</dbReference>
<sequence>MNALPEAETSTMTLEQAGTLDFGDKLASLHGQLDAARSVVSSMRNDANDTSAHDNDEEALEWHEVIELQTFSERKAWIEEKIKFLEQLPPVGVFVGLDAIRSSAEEVPGLPSKAELEDWLAEHDRIEKEMEIFDSGELKKLKKFTKAAAQRNLSSADTDLIELTLTTILLFDKLLHLLRDRSDNLDLLGIRLTWEERRISAWQELRKVLADINDFLKTRARWTPAVYDNAVVEEEPKREPTLRRRSSVASIASTASDTYAPAAVALSRSARFKLAELLSRDAAQFASRLSSLRHTKIASAGKALDKLIDHSRKPIPDELLDEQDRLEDKGINEMEDLGKFIMNVVMQWKKADEMYVETLKDKVVAQQLLDDIEVAFSSHPTARRDSAFLSRVAALSKRLTMRSDPALSTSAFPRPSHPLFPDQAQLNKEVTTLLSSELSSALELAKRAETSAKEYHANFDVVKRAEMVCKAAGQLSDRFASIIERLQSGVTTSNGDGTPPQLTTTASLDFTRHAVFLAVLPTVLEELHQADEEAAALLPSAQVTLLRLDFPNVDPQFKAEAEIHVQRLATQRLAALRARDTVESRASSLVKVRQIWTEMSGIYSELRNLRGNVADAADGQMWRQQVSSYEMPPTPESLTELLPSVQSDAATAQEDVHRLESRLHGSVEIPLSSLSASLGPELAEHLSLCTDALTTLLHSTDVLIRLWESVQRQSEVMTSIRDDVQGLQVRMEDLDTRMEKTIQDTLTGVLIGDEVAGTETSLLDDLNRCRDSVRYFIDTLPQRVPFISQTGSATLPGGHFRKASISLETFSLDAIHQVASLTLVTPSRSDYAVRADCNSYSMILSGSLKALEQKADHIQVAKLAHDADLAIASLAETVDKAVVSLGAIQKAFIERSNTPSLQDLTHLYAEVDRLLNVDGMSIARCFSPVRDLFHRLKSTSGTMDAGFHDELVAPRQRLLQGAESRYEAWKETVASLSLQIQNSLHAEQARVEELERQRLEAEELARLEREQVEAEERARAERQRAEAEERARVERERAEAEERARLEREQAEAEEHARLEREQAEAEDQAQLEREQAEAAQLLDAETGARVDHLHIDERPDRHALSPSAALSAIRMTPLLEPVQEASFEISQDGGMFEADEDVFGLFLNPASQDPMMMKRLNELQAQIFSLRQRLRSLRIHDNARPASRADLPFPDTDQYKRLDEALSAISTQADQLPRTVPESPTVETELRSLRNEVSAARDMMRYIWQLVRFSSTVRLCDDAFSDLLEHVDSYPSPPMGQLVSRHTPDLSLPPEEQLLARLQFTRNNVESLSSISVDVDDDPRVTSERDRIQQTWSELEAMGNDRVVGQKSRPASVVSSTRSSRATTPSTVSTAQKKAAYSRLSASSSGKFLVPPLPITRRSSSSSATSQRPRSSSKVSVTSNRSVSGPSGVISTDTSTPTSTLYGSTFASRQRTASAASVVSPATPVKRGPPVKQSTPVTSRPRAMTGQRSQATPMARTVSPAFSDISSYSLNRSTMTSSRASVTRSSWARAPRQSFPTVPPALPPRAKATPLVKKPYVADPKNKLDVAVGDVLNKLPVNISVEVVEDTWKDQSGKYWIGDQDAKLCFCRILRSQTVMVRVGGGWTELSKFIKEHFADAFRILPENSPHSPRLRPREEKWISSASLTQAAENMSNLPPRTPTPKSPPVPSFSLLTPSGTSPKSIKTASSPGSPLTPLQFLRRADRESPVLRPDTPSRSSRSGRTSALTSTLNTPARPPVWRP</sequence>
<evidence type="ECO:0000256" key="1">
    <source>
        <dbReference type="ARBA" id="ARBA00004245"/>
    </source>
</evidence>
<feature type="domain" description="GAR" evidence="5">
    <location>
        <begin position="1564"/>
        <end position="1642"/>
    </location>
</feature>
<dbReference type="GO" id="GO:0005884">
    <property type="term" value="C:actin filament"/>
    <property type="evidence" value="ECO:0007669"/>
    <property type="project" value="TreeGrafter"/>
</dbReference>
<gene>
    <name evidence="6" type="ORF">OBBRIDRAFT_749253</name>
</gene>
<dbReference type="GO" id="GO:0051015">
    <property type="term" value="F:actin filament binding"/>
    <property type="evidence" value="ECO:0007669"/>
    <property type="project" value="TreeGrafter"/>
</dbReference>
<evidence type="ECO:0000256" key="2">
    <source>
        <dbReference type="ARBA" id="ARBA00022490"/>
    </source>
</evidence>
<dbReference type="PANTHER" id="PTHR46756:SF18">
    <property type="entry name" value="GAS2-LIKE PROTEIN PICKLED EGGS"/>
    <property type="match status" value="1"/>
</dbReference>
<comment type="subcellular location">
    <subcellularLocation>
        <location evidence="1">Cytoplasm</location>
        <location evidence="1">Cytoskeleton</location>
    </subcellularLocation>
</comment>
<dbReference type="OrthoDB" id="10017054at2759"/>
<feature type="compositionally biased region" description="Low complexity" evidence="4">
    <location>
        <begin position="1457"/>
        <end position="1470"/>
    </location>
</feature>
<feature type="compositionally biased region" description="Low complexity" evidence="4">
    <location>
        <begin position="1733"/>
        <end position="1754"/>
    </location>
</feature>
<proteinExistence type="predicted"/>
<protein>
    <recommendedName>
        <fullName evidence="5">GAR domain-containing protein</fullName>
    </recommendedName>
</protein>
<accession>A0A8E2DPW1</accession>
<evidence type="ECO:0000256" key="3">
    <source>
        <dbReference type="ARBA" id="ARBA00023212"/>
    </source>
</evidence>
<keyword evidence="7" id="KW-1185">Reference proteome</keyword>
<dbReference type="InterPro" id="IPR003108">
    <property type="entry name" value="GAR_dom"/>
</dbReference>
<keyword evidence="2" id="KW-0963">Cytoplasm</keyword>
<evidence type="ECO:0000256" key="4">
    <source>
        <dbReference type="SAM" id="MobiDB-lite"/>
    </source>
</evidence>
<evidence type="ECO:0000313" key="7">
    <source>
        <dbReference type="Proteomes" id="UP000250043"/>
    </source>
</evidence>
<evidence type="ECO:0000313" key="6">
    <source>
        <dbReference type="EMBL" id="OCH93570.1"/>
    </source>
</evidence>